<comment type="caution">
    <text evidence="1">The sequence shown here is derived from an EMBL/GenBank/DDBJ whole genome shotgun (WGS) entry which is preliminary data.</text>
</comment>
<protein>
    <submittedName>
        <fullName evidence="1">Uncharacterized protein</fullName>
    </submittedName>
</protein>
<organism evidence="1 2">
    <name type="scientific">Diploptera punctata</name>
    <name type="common">Pacific beetle cockroach</name>
    <dbReference type="NCBI Taxonomy" id="6984"/>
    <lineage>
        <taxon>Eukaryota</taxon>
        <taxon>Metazoa</taxon>
        <taxon>Ecdysozoa</taxon>
        <taxon>Arthropoda</taxon>
        <taxon>Hexapoda</taxon>
        <taxon>Insecta</taxon>
        <taxon>Pterygota</taxon>
        <taxon>Neoptera</taxon>
        <taxon>Polyneoptera</taxon>
        <taxon>Dictyoptera</taxon>
        <taxon>Blattodea</taxon>
        <taxon>Blaberoidea</taxon>
        <taxon>Blaberidae</taxon>
        <taxon>Diplopterinae</taxon>
        <taxon>Diploptera</taxon>
    </lineage>
</organism>
<dbReference type="AlphaFoldDB" id="A0AAD8EJQ7"/>
<evidence type="ECO:0000313" key="2">
    <source>
        <dbReference type="Proteomes" id="UP001233999"/>
    </source>
</evidence>
<reference evidence="1" key="1">
    <citation type="journal article" date="2023" name="IScience">
        <title>Live-bearing cockroach genome reveals convergent evolutionary mechanisms linked to viviparity in insects and beyond.</title>
        <authorList>
            <person name="Fouks B."/>
            <person name="Harrison M.C."/>
            <person name="Mikhailova A.A."/>
            <person name="Marchal E."/>
            <person name="English S."/>
            <person name="Carruthers M."/>
            <person name="Jennings E.C."/>
            <person name="Chiamaka E.L."/>
            <person name="Frigard R.A."/>
            <person name="Pippel M."/>
            <person name="Attardo G.M."/>
            <person name="Benoit J.B."/>
            <person name="Bornberg-Bauer E."/>
            <person name="Tobe S.S."/>
        </authorList>
    </citation>
    <scope>NUCLEOTIDE SEQUENCE</scope>
    <source>
        <strain evidence="1">Stay&amp;Tobe</strain>
    </source>
</reference>
<dbReference type="Proteomes" id="UP001233999">
    <property type="component" value="Unassembled WGS sequence"/>
</dbReference>
<sequence>LPLPVRNERYLRKLTSLTRISFLQSYFVVLFANSHSKSNASLLTPNSNRKKLLGFIFNFRSNRICNFEIPRNDITQLPTSERKFFVSVEAYEL</sequence>
<feature type="non-terminal residue" evidence="1">
    <location>
        <position position="1"/>
    </location>
</feature>
<proteinExistence type="predicted"/>
<reference evidence="1" key="2">
    <citation type="submission" date="2023-05" db="EMBL/GenBank/DDBJ databases">
        <authorList>
            <person name="Fouks B."/>
        </authorList>
    </citation>
    <scope>NUCLEOTIDE SEQUENCE</scope>
    <source>
        <strain evidence="1">Stay&amp;Tobe</strain>
        <tissue evidence="1">Testes</tissue>
    </source>
</reference>
<evidence type="ECO:0000313" key="1">
    <source>
        <dbReference type="EMBL" id="KAJ9593155.1"/>
    </source>
</evidence>
<feature type="non-terminal residue" evidence="1">
    <location>
        <position position="93"/>
    </location>
</feature>
<gene>
    <name evidence="1" type="ORF">L9F63_015286</name>
</gene>
<keyword evidence="2" id="KW-1185">Reference proteome</keyword>
<accession>A0AAD8EJQ7</accession>
<name>A0AAD8EJQ7_DIPPU</name>
<dbReference type="EMBL" id="JASPKZ010003458">
    <property type="protein sequence ID" value="KAJ9593155.1"/>
    <property type="molecule type" value="Genomic_DNA"/>
</dbReference>